<protein>
    <recommendedName>
        <fullName evidence="3">Methyltransferase type 11 domain-containing protein</fullName>
    </recommendedName>
</protein>
<dbReference type="InterPro" id="IPR051422">
    <property type="entry name" value="AlkB_tRNA_MeTrf/Diox"/>
</dbReference>
<dbReference type="GO" id="GO:0002098">
    <property type="term" value="P:tRNA wobble uridine modification"/>
    <property type="evidence" value="ECO:0007669"/>
    <property type="project" value="TreeGrafter"/>
</dbReference>
<dbReference type="SUPFAM" id="SSF53335">
    <property type="entry name" value="S-adenosyl-L-methionine-dependent methyltransferases"/>
    <property type="match status" value="1"/>
</dbReference>
<organism evidence="4 5">
    <name type="scientific">Chiloscyllium punctatum</name>
    <name type="common">Brownbanded bambooshark</name>
    <name type="synonym">Hemiscyllium punctatum</name>
    <dbReference type="NCBI Taxonomy" id="137246"/>
    <lineage>
        <taxon>Eukaryota</taxon>
        <taxon>Metazoa</taxon>
        <taxon>Chordata</taxon>
        <taxon>Craniata</taxon>
        <taxon>Vertebrata</taxon>
        <taxon>Chondrichthyes</taxon>
        <taxon>Elasmobranchii</taxon>
        <taxon>Galeomorphii</taxon>
        <taxon>Galeoidea</taxon>
        <taxon>Orectolobiformes</taxon>
        <taxon>Hemiscylliidae</taxon>
        <taxon>Chiloscyllium</taxon>
    </lineage>
</organism>
<dbReference type="CDD" id="cd02440">
    <property type="entry name" value="AdoMet_MTases"/>
    <property type="match status" value="1"/>
</dbReference>
<keyword evidence="2" id="KW-0808">Transferase</keyword>
<name>A0A401S864_CHIPU</name>
<dbReference type="OMA" id="LVHDCSS"/>
<evidence type="ECO:0000313" key="5">
    <source>
        <dbReference type="Proteomes" id="UP000287033"/>
    </source>
</evidence>
<dbReference type="PANTHER" id="PTHR13069">
    <property type="entry name" value="ALKYLATED DNA REPAIR PROTEIN ALKB HOMOLOG 8"/>
    <property type="match status" value="1"/>
</dbReference>
<gene>
    <name evidence="4" type="ORF">chiPu_0004983</name>
</gene>
<evidence type="ECO:0000256" key="1">
    <source>
        <dbReference type="ARBA" id="ARBA00022603"/>
    </source>
</evidence>
<accession>A0A401S864</accession>
<comment type="caution">
    <text evidence="4">The sequence shown here is derived from an EMBL/GenBank/DDBJ whole genome shotgun (WGS) entry which is preliminary data.</text>
</comment>
<dbReference type="GO" id="GO:0005634">
    <property type="term" value="C:nucleus"/>
    <property type="evidence" value="ECO:0007669"/>
    <property type="project" value="TreeGrafter"/>
</dbReference>
<dbReference type="STRING" id="137246.A0A401S864"/>
<dbReference type="Proteomes" id="UP000287033">
    <property type="component" value="Unassembled WGS sequence"/>
</dbReference>
<dbReference type="Pfam" id="PF08241">
    <property type="entry name" value="Methyltransf_11"/>
    <property type="match status" value="1"/>
</dbReference>
<sequence>MYVTQPSYSSSYFHDRMHDFTMDKEASRLEKDYVHDVYERIAPHFNDSRYKAWPRVRHFLLEQEPGSLIADVGCGNGKYLCINKQAYKVGCDYCLPLVESAKEQSYEAMVCDSLHLPYRDQCFDAILSIAVIHHFSTKERRVQAIKEMARILRVRGKMMIYVWAMEQNRRKFEKQDIFIPWNPAPPPRSKIQNEQNTSIQQINHEIFHKGKPVNSNKLANSEFNLCKKHIKGNQVSSLVMENTLLFEKSLNLWIFSQSLNSSQQFSSNNSTKSLKEMWMIWDYISSFKTNIKFSEQRKTDNMTRFVSNVFSYGQRSEDGFDVLSKSQSLNHYNISDPHTPFFEHPCVGSFKIQESSSILHRCSEVPLPDLTSQPLFQNESFNCLSENKSASDSTFENINNVHPQMQRNVTTDSSNWPLESQVLAKDKKDQTNYNSTCLRYYHVFKQGELIELIEKHIKDLQVVQTYYDHANWCVVVEKVRVCKI</sequence>
<dbReference type="InterPro" id="IPR029063">
    <property type="entry name" value="SAM-dependent_MTases_sf"/>
</dbReference>
<proteinExistence type="predicted"/>
<dbReference type="EMBL" id="BEZZ01000129">
    <property type="protein sequence ID" value="GCC26566.1"/>
    <property type="molecule type" value="Genomic_DNA"/>
</dbReference>
<reference evidence="4 5" key="1">
    <citation type="journal article" date="2018" name="Nat. Ecol. Evol.">
        <title>Shark genomes provide insights into elasmobranch evolution and the origin of vertebrates.</title>
        <authorList>
            <person name="Hara Y"/>
            <person name="Yamaguchi K"/>
            <person name="Onimaru K"/>
            <person name="Kadota M"/>
            <person name="Koyanagi M"/>
            <person name="Keeley SD"/>
            <person name="Tatsumi K"/>
            <person name="Tanaka K"/>
            <person name="Motone F"/>
            <person name="Kageyama Y"/>
            <person name="Nozu R"/>
            <person name="Adachi N"/>
            <person name="Nishimura O"/>
            <person name="Nakagawa R"/>
            <person name="Tanegashima C"/>
            <person name="Kiyatake I"/>
            <person name="Matsumoto R"/>
            <person name="Murakumo K"/>
            <person name="Nishida K"/>
            <person name="Terakita A"/>
            <person name="Kuratani S"/>
            <person name="Sato K"/>
            <person name="Hyodo S Kuraku.S."/>
        </authorList>
    </citation>
    <scope>NUCLEOTIDE SEQUENCE [LARGE SCALE GENOMIC DNA]</scope>
</reference>
<evidence type="ECO:0000259" key="3">
    <source>
        <dbReference type="Pfam" id="PF08241"/>
    </source>
</evidence>
<evidence type="ECO:0000313" key="4">
    <source>
        <dbReference type="EMBL" id="GCC26566.1"/>
    </source>
</evidence>
<dbReference type="FunFam" id="3.40.50.150:FF:000195">
    <property type="entry name" value="Methyltransferase domain containing protein"/>
    <property type="match status" value="1"/>
</dbReference>
<evidence type="ECO:0000256" key="2">
    <source>
        <dbReference type="ARBA" id="ARBA00022679"/>
    </source>
</evidence>
<dbReference type="GO" id="GO:0106335">
    <property type="term" value="F:tRNA (5-carboxymethyluridine(34)-5-O)-methyltransferase activity"/>
    <property type="evidence" value="ECO:0007669"/>
    <property type="project" value="TreeGrafter"/>
</dbReference>
<keyword evidence="1" id="KW-0489">Methyltransferase</keyword>
<dbReference type="Gene3D" id="3.40.50.150">
    <property type="entry name" value="Vaccinia Virus protein VP39"/>
    <property type="match status" value="2"/>
</dbReference>
<dbReference type="GO" id="GO:0008757">
    <property type="term" value="F:S-adenosylmethionine-dependent methyltransferase activity"/>
    <property type="evidence" value="ECO:0007669"/>
    <property type="project" value="InterPro"/>
</dbReference>
<keyword evidence="5" id="KW-1185">Reference proteome</keyword>
<feature type="domain" description="Methyltransferase type 11" evidence="3">
    <location>
        <begin position="71"/>
        <end position="160"/>
    </location>
</feature>
<dbReference type="InterPro" id="IPR013216">
    <property type="entry name" value="Methyltransf_11"/>
</dbReference>
<dbReference type="PANTHER" id="PTHR13069:SF35">
    <property type="entry name" value="TRNA METHYLTRANSFERASE 9-LIKE PROTEIN-RELATED"/>
    <property type="match status" value="1"/>
</dbReference>
<dbReference type="OrthoDB" id="271595at2759"/>
<dbReference type="AlphaFoldDB" id="A0A401S864"/>
<dbReference type="GO" id="GO:0000049">
    <property type="term" value="F:tRNA binding"/>
    <property type="evidence" value="ECO:0007669"/>
    <property type="project" value="TreeGrafter"/>
</dbReference>
<dbReference type="GO" id="GO:0030488">
    <property type="term" value="P:tRNA methylation"/>
    <property type="evidence" value="ECO:0007669"/>
    <property type="project" value="TreeGrafter"/>
</dbReference>
<dbReference type="GO" id="GO:0005737">
    <property type="term" value="C:cytoplasm"/>
    <property type="evidence" value="ECO:0007669"/>
    <property type="project" value="TreeGrafter"/>
</dbReference>